<sequence length="321" mass="34512">MRARPPGPRIAPTITSAISMSTFLVSLLLASTCVGLLLTSDNWLVPRPNELLFRCIALAAVLFCRNGSNGSYRSRVLRGVGEVDPSAGTVPIGPNTPPLLFEPLAVVLILDGTPIPIPRILYLARVAIAASISVAAGSEKPVVRRFNFICSNSCVVTGAVPAVIAAPRFRLRLKPAPFKRLTIKEAIIMFKLGKLTEANSKLGFLFHTSCRCIRGSACGSLSIRAACRIVIGNRTTYVRVTDVKAGTALRIEKNITVKIFQSYTCLSLSAVAFPESKSTVVFEVRSGFSRILSMMNSMTSIIASTVPVIRHTLSVVPVIDK</sequence>
<name>A0A195BFY8_9HYME</name>
<gene>
    <name evidence="2" type="ORF">ALC53_05925</name>
</gene>
<evidence type="ECO:0000256" key="1">
    <source>
        <dbReference type="SAM" id="Phobius"/>
    </source>
</evidence>
<evidence type="ECO:0000313" key="2">
    <source>
        <dbReference type="EMBL" id="KYM83525.1"/>
    </source>
</evidence>
<organism evidence="2 3">
    <name type="scientific">Atta colombica</name>
    <dbReference type="NCBI Taxonomy" id="520822"/>
    <lineage>
        <taxon>Eukaryota</taxon>
        <taxon>Metazoa</taxon>
        <taxon>Ecdysozoa</taxon>
        <taxon>Arthropoda</taxon>
        <taxon>Hexapoda</taxon>
        <taxon>Insecta</taxon>
        <taxon>Pterygota</taxon>
        <taxon>Neoptera</taxon>
        <taxon>Endopterygota</taxon>
        <taxon>Hymenoptera</taxon>
        <taxon>Apocrita</taxon>
        <taxon>Aculeata</taxon>
        <taxon>Formicoidea</taxon>
        <taxon>Formicidae</taxon>
        <taxon>Myrmicinae</taxon>
        <taxon>Atta</taxon>
    </lineage>
</organism>
<keyword evidence="3" id="KW-1185">Reference proteome</keyword>
<proteinExistence type="predicted"/>
<dbReference type="AlphaFoldDB" id="A0A195BFY8"/>
<keyword evidence="1" id="KW-0472">Membrane</keyword>
<dbReference type="EMBL" id="KQ976488">
    <property type="protein sequence ID" value="KYM83525.1"/>
    <property type="molecule type" value="Genomic_DNA"/>
</dbReference>
<evidence type="ECO:0000313" key="3">
    <source>
        <dbReference type="Proteomes" id="UP000078540"/>
    </source>
</evidence>
<accession>A0A195BFY8</accession>
<keyword evidence="1" id="KW-1133">Transmembrane helix</keyword>
<reference evidence="2 3" key="1">
    <citation type="submission" date="2015-09" db="EMBL/GenBank/DDBJ databases">
        <title>Atta colombica WGS genome.</title>
        <authorList>
            <person name="Nygaard S."/>
            <person name="Hu H."/>
            <person name="Boomsma J."/>
            <person name="Zhang G."/>
        </authorList>
    </citation>
    <scope>NUCLEOTIDE SEQUENCE [LARGE SCALE GENOMIC DNA]</scope>
    <source>
        <strain evidence="2">Treedump-2</strain>
        <tissue evidence="2">Whole body</tissue>
    </source>
</reference>
<feature type="transmembrane region" description="Helical" evidence="1">
    <location>
        <begin position="21"/>
        <end position="39"/>
    </location>
</feature>
<keyword evidence="1" id="KW-0812">Transmembrane</keyword>
<dbReference type="Proteomes" id="UP000078540">
    <property type="component" value="Unassembled WGS sequence"/>
</dbReference>
<protein>
    <submittedName>
        <fullName evidence="2">Uncharacterized protein</fullName>
    </submittedName>
</protein>